<dbReference type="InterPro" id="IPR001368">
    <property type="entry name" value="TNFR/NGFR_Cys_rich_reg"/>
</dbReference>
<name>A0A6U6B6M3_GUITH</name>
<sequence length="883" mass="98336">MTSSGGLLFLLSLFFFAPPSHQQLDILPNDTQTTPGANSLPIGQLWIEAIKKGMLSRWQETFKNCKAAKDERLSIYDVGWVFDDILTQQNKAFLDFGDDFRLFLEAVKTDAGIELRECGDCRINWDDFKHIMTAFTSRYLSTKSNVDQSHQIELQYFKTMPARRSLQLDDNHLKNLIIESEPTANRFFAYGMLLSRLTAFNATSMMKLTFHQRSHLLAMHQKRIGIKGKIFPSSNVYGIRSTSSLYTNFSNSSNASNTSCPYGSYSENDMCRNCSFCPPGSYREGCYDTSGGVCLPCPVGYFKRFEGEWNTTCKACPAGSTSRNGTNMTHCFHAYTCMQYLTSGFNKSGVYMLSIETAANYSTDNPVPYAYNSSTEMPSVKHSKAYCDMETDGGGWMLMLCYNRQWKTSQGLNSRAVPVDPVDCFSHVYLNNFSKGVLYTATETRFFCKTTSHNRILDFKTRNEGVVGIVKRGLAQWNNYTWWQINTSLLPGHSAVLPMGANSTNFWDSHYVTLLDGLTVFPFFRPPSYHWTLGFNGRWECDDYGSYDQQTLHQVWVRDCKDVCGAPYGVPGYSARVGFFSSNLCPSLSGTCTFDGGVNSYYIVFFEPNKYGVIPATHLLYETSSGTLAGTATSNLCPNYPVPLPPAVQCSSQTIPDPQFRFTNNPQGIPLLGRIAISLKGGCNVYSPFTQGFAAGQICPTGSCGTGLDEFVCTNQLRYQCKLNDSFSLVDKCGGGHADPFFYQTDLVCDYNISDDSSHSPAIAVALDGHVIYGRWEGSGKKPVLDACNGHFGPVPENKPYNISAGVVYHYHSTDYPPFLLGCFGPVYSLDECKSLYPYCGDANFLTKMVNATGHVFVYNSWCPCYQHNGSWTGGNPIGVVMQ</sequence>
<accession>A0A6U6B6M3</accession>
<dbReference type="Gene3D" id="2.10.50.10">
    <property type="entry name" value="Tumor Necrosis Factor Receptor, subunit A, domain 2"/>
    <property type="match status" value="1"/>
</dbReference>
<feature type="domain" description="TNFR-Cys" evidence="3">
    <location>
        <begin position="259"/>
        <end position="294"/>
    </location>
</feature>
<gene>
    <name evidence="4" type="ORF">GTHE00462_LOCUS21965</name>
    <name evidence="5" type="ORF">GTHE00462_LOCUS21966</name>
</gene>
<reference evidence="4" key="1">
    <citation type="submission" date="2021-01" db="EMBL/GenBank/DDBJ databases">
        <authorList>
            <person name="Corre E."/>
            <person name="Pelletier E."/>
            <person name="Niang G."/>
            <person name="Scheremetjew M."/>
            <person name="Finn R."/>
            <person name="Kale V."/>
            <person name="Holt S."/>
            <person name="Cochrane G."/>
            <person name="Meng A."/>
            <person name="Brown T."/>
            <person name="Cohen L."/>
        </authorList>
    </citation>
    <scope>NUCLEOTIDE SEQUENCE</scope>
    <source>
        <strain evidence="4">CCMP 2712</strain>
    </source>
</reference>
<evidence type="ECO:0000313" key="4">
    <source>
        <dbReference type="EMBL" id="CAE2312048.1"/>
    </source>
</evidence>
<feature type="repeat" description="TNFR-Cys" evidence="1">
    <location>
        <begin position="259"/>
        <end position="294"/>
    </location>
</feature>
<evidence type="ECO:0000256" key="1">
    <source>
        <dbReference type="PROSITE-ProRule" id="PRU00206"/>
    </source>
</evidence>
<dbReference type="AlphaFoldDB" id="A0A6U6B6M3"/>
<evidence type="ECO:0000259" key="3">
    <source>
        <dbReference type="PROSITE" id="PS50050"/>
    </source>
</evidence>
<dbReference type="SMART" id="SM01411">
    <property type="entry name" value="Ephrin_rec_like"/>
    <property type="match status" value="1"/>
</dbReference>
<dbReference type="EMBL" id="HBKN01028369">
    <property type="protein sequence ID" value="CAE2312049.1"/>
    <property type="molecule type" value="Transcribed_RNA"/>
</dbReference>
<keyword evidence="2" id="KW-0732">Signal</keyword>
<dbReference type="SUPFAM" id="SSF56496">
    <property type="entry name" value="Fibrinogen C-terminal domain-like"/>
    <property type="match status" value="1"/>
</dbReference>
<proteinExistence type="predicted"/>
<feature type="chain" id="PRO_5035585932" description="TNFR-Cys domain-containing protein" evidence="2">
    <location>
        <begin position="23"/>
        <end position="883"/>
    </location>
</feature>
<protein>
    <recommendedName>
        <fullName evidence="3">TNFR-Cys domain-containing protein</fullName>
    </recommendedName>
</protein>
<dbReference type="InterPro" id="IPR036056">
    <property type="entry name" value="Fibrinogen-like_C"/>
</dbReference>
<dbReference type="EMBL" id="HBKN01028368">
    <property type="protein sequence ID" value="CAE2312048.1"/>
    <property type="molecule type" value="Transcribed_RNA"/>
</dbReference>
<organism evidence="4">
    <name type="scientific">Guillardia theta</name>
    <name type="common">Cryptophyte</name>
    <name type="synonym">Cryptomonas phi</name>
    <dbReference type="NCBI Taxonomy" id="55529"/>
    <lineage>
        <taxon>Eukaryota</taxon>
        <taxon>Cryptophyceae</taxon>
        <taxon>Pyrenomonadales</taxon>
        <taxon>Geminigeraceae</taxon>
        <taxon>Guillardia</taxon>
    </lineage>
</organism>
<feature type="signal peptide" evidence="2">
    <location>
        <begin position="1"/>
        <end position="22"/>
    </location>
</feature>
<comment type="caution">
    <text evidence="1">Lacks conserved residue(s) required for the propagation of feature annotation.</text>
</comment>
<evidence type="ECO:0000313" key="5">
    <source>
        <dbReference type="EMBL" id="CAE2312049.1"/>
    </source>
</evidence>
<dbReference type="PROSITE" id="PS50050">
    <property type="entry name" value="TNFR_NGFR_2"/>
    <property type="match status" value="1"/>
</dbReference>
<evidence type="ECO:0000256" key="2">
    <source>
        <dbReference type="SAM" id="SignalP"/>
    </source>
</evidence>